<keyword evidence="2" id="KW-0002">3D-structure</keyword>
<feature type="binding site" evidence="2">
    <location>
        <position position="241"/>
    </location>
    <ligand>
        <name>D-ribulose 1,5-bisphosphate</name>
        <dbReference type="ChEBI" id="CHEBI:57870"/>
        <label>2</label>
    </ligand>
</feature>
<dbReference type="EMBL" id="DS990556">
    <property type="protein sequence ID" value="EDY37145.1"/>
    <property type="molecule type" value="Genomic_DNA"/>
</dbReference>
<sequence>MVEAQRGPAAAGAEAAEPAPPLRGTRARAAMQASRTPASPAASRPVGRRSSRPGTTARPASATVRPPRGFSRSAPAASTPAAARSLRANRSRLHPLTDASANDALHAYDTAVKLAFDRIVPVLKRLSALQHEDDFVGRAQAIALEELGFPLPEPILDTAWVSQLDMRTLYAWCVFETYEQTSEAFFRDDPLQGQPGSPSAEAFDRFLLDCGFHLLDITPCADGRLAHAIGFGLRLPFSSVRRRPHAGALFDVENTVNRWVKTEHRRYREAQPNPAHADTRYLKVALYHFSSLDPQHEGCAAHGSDDALAASCGLSRLKDFQQAVENSFCCGASVDLLLMGIDTDTDAIRVHVPGMDGSTRLDRWLDARDVYDATLGLPPDQARQRVSALVQEAAASVPDPGMVTLVARLFEHNISQIDYVRQFHGGAYDDAGHAERFIGVGIGFKEIHLRNLTYFAYMDTVEEGAADLDVGVKIFKGLNVSRGLPVPVVVRFDYHGQVPGARDRAVRHCQRVQTAIESRYPELFQQGLLHALLTVRDQDRHTPAEAVGSTIVFATGGGH</sequence>
<feature type="binding site" evidence="2">
    <location>
        <position position="536"/>
    </location>
    <ligand>
        <name>D-ribulose 1,5-bisphosphate</name>
        <dbReference type="ChEBI" id="CHEBI:57870"/>
        <label>2</label>
    </ligand>
</feature>
<dbReference type="PDB" id="8THM">
    <property type="method" value="X-ray"/>
    <property type="resolution" value="2.30 A"/>
    <property type="chains" value="A/B/C/D/E/F=94-553"/>
</dbReference>
<feature type="binding site" evidence="2">
    <location>
        <position position="538"/>
    </location>
    <ligand>
        <name>D-ribulose 1,5-bisphosphate</name>
        <dbReference type="ChEBI" id="CHEBI:57870"/>
        <label>2</label>
    </ligand>
</feature>
<keyword evidence="2" id="KW-0479">Metal-binding</keyword>
<feature type="binding site" evidence="2">
    <location>
        <position position="131"/>
    </location>
    <ligand>
        <name>Zn(2+)</name>
        <dbReference type="ChEBI" id="CHEBI:29105"/>
        <label>1</label>
    </ligand>
</feature>
<feature type="binding site" evidence="2">
    <location>
        <position position="242"/>
    </location>
    <ligand>
        <name>D-ribulose 1,5-bisphosphate</name>
        <dbReference type="ChEBI" id="CHEBI:57870"/>
        <label>1</label>
    </ligand>
</feature>
<accession>A0ACD6B9N8</accession>
<protein>
    <submittedName>
        <fullName evidence="1">Carboxysome shell carbonic anhydrase</fullName>
        <ecNumber evidence="1">4.2.1.1</ecNumber>
    </submittedName>
</protein>
<feature type="binding site" evidence="2">
    <location>
        <position position="242"/>
    </location>
    <ligand>
        <name>D-ribulose 1,5-bisphosphate</name>
        <dbReference type="ChEBI" id="CHEBI:57870"/>
        <label>2</label>
    </ligand>
</feature>
<evidence type="ECO:0007829" key="2">
    <source>
        <dbReference type="PDB" id="8THM"/>
    </source>
</evidence>
<feature type="binding site" evidence="2">
    <location>
        <position position="288"/>
    </location>
    <ligand>
        <name>Zn(2+)</name>
        <dbReference type="ChEBI" id="CHEBI:29105"/>
        <label>2</label>
    </ligand>
</feature>
<feature type="binding site" evidence="2">
    <location>
        <position position="445"/>
    </location>
    <ligand>
        <name>D-ribulose 1,5-bisphosphate</name>
        <dbReference type="ChEBI" id="CHEBI:57870"/>
        <label>2</label>
    </ligand>
</feature>
<evidence type="ECO:0000313" key="1">
    <source>
        <dbReference type="EMBL" id="EDY37145.1"/>
    </source>
</evidence>
<feature type="binding site" evidence="2">
    <location>
        <position position="220"/>
    </location>
    <ligand>
        <name>Zn(2+)</name>
        <dbReference type="ChEBI" id="CHEBI:29105"/>
        <label>2</label>
    </ligand>
</feature>
<proteinExistence type="evidence at protein level"/>
<feature type="binding site" evidence="2">
    <location>
        <position position="222"/>
    </location>
    <ligand>
        <name>Zn(2+)</name>
        <dbReference type="ChEBI" id="CHEBI:29105"/>
        <label>2</label>
    </ligand>
</feature>
<reference evidence="1" key="1">
    <citation type="submission" date="2008-07" db="EMBL/GenBank/DDBJ databases">
        <authorList>
            <person name="Lily E."/>
            <person name="Ferriera S."/>
            <person name="Johnson J."/>
            <person name="Kravitz S."/>
            <person name="Beeson K."/>
            <person name="Sutton G."/>
            <person name="Rogers Y.-H."/>
            <person name="Friedman R."/>
            <person name="Frazier M."/>
            <person name="Venter J.C."/>
        </authorList>
    </citation>
    <scope>NUCLEOTIDE SEQUENCE</scope>
    <source>
        <strain evidence="1">PCC 7001</strain>
    </source>
</reference>
<feature type="binding site" evidence="2">
    <location>
        <position position="241"/>
    </location>
    <ligand>
        <name>D-ribulose 1,5-bisphosphate</name>
        <dbReference type="ChEBI" id="CHEBI:57870"/>
        <label>1</label>
    </ligand>
</feature>
<keyword evidence="2" id="KW-0862">Zinc</keyword>
<feature type="binding site" evidence="2">
    <location>
        <position position="445"/>
    </location>
    <ligand>
        <name>D-ribulose 1,5-bisphosphate</name>
        <dbReference type="ChEBI" id="CHEBI:57870"/>
        <label>1</label>
    </ligand>
</feature>
<feature type="binding site" evidence="2">
    <location>
        <position position="448"/>
    </location>
    <ligand>
        <name>D-ribulose 1,5-bisphosphate</name>
        <dbReference type="ChEBI" id="CHEBI:57870"/>
        <label>1</label>
    </ligand>
</feature>
<feature type="binding site" evidence="2">
    <location>
        <position position="541"/>
    </location>
    <ligand>
        <name>D-ribulose 1,5-bisphosphate</name>
        <dbReference type="ChEBI" id="CHEBI:57870"/>
        <label>2</label>
    </ligand>
</feature>
<keyword evidence="1" id="KW-0456">Lyase</keyword>
<feature type="binding site" evidence="2">
    <location>
        <position position="243"/>
    </location>
    <ligand>
        <name>D-ribulose 1,5-bisphosphate</name>
        <dbReference type="ChEBI" id="CHEBI:57870"/>
        <label>1</label>
    </ligand>
</feature>
<gene>
    <name evidence="1" type="ORF">CPCC7001_23</name>
</gene>
<accession>B5ILN4</accession>
<feature type="binding site" evidence="2">
    <location>
        <position position="536"/>
    </location>
    <ligand>
        <name>D-ribulose 1,5-bisphosphate</name>
        <dbReference type="ChEBI" id="CHEBI:57870"/>
        <label>1</label>
    </ligand>
</feature>
<reference evidence="2" key="2">
    <citation type="journal article" date="2024" name="Sci. Adv.">
        <title>Cyanobacterial alpha-carboxysome carbonic anhydrase is allosterically regulated by the Rubisco substrate RuBP.</title>
        <authorList>
            <person name="Pulsford S.B."/>
            <person name="Outram M.A."/>
            <person name="Forster B."/>
            <person name="Rhodes T."/>
            <person name="Williams S.J."/>
            <person name="Badger M.R."/>
            <person name="Price G.D."/>
            <person name="Jackson C.J."/>
            <person name="Long B.M."/>
        </authorList>
    </citation>
    <scope>X-RAY CRYSTALLOGRAPHY (2.30 ANGSTROMS) OF 94-553 IN COMPLEX WITH D-RIBULOSE 1,5-BISPHOSPHATE AND ZN(2+)</scope>
</reference>
<organism evidence="1">
    <name type="scientific">Cyanobium sp. PCC 7001</name>
    <dbReference type="NCBI Taxonomy" id="180281"/>
    <lineage>
        <taxon>Bacteria</taxon>
        <taxon>Bacillati</taxon>
        <taxon>Cyanobacteriota</taxon>
        <taxon>Cyanophyceae</taxon>
        <taxon>Synechococcales</taxon>
        <taxon>Prochlorococcaceae</taxon>
        <taxon>Cyanobium</taxon>
    </lineage>
</organism>
<dbReference type="EC" id="4.2.1.1" evidence="1"/>
<name>A0ACD6B9N8_9CYAN</name>
<feature type="binding site" evidence="2">
    <location>
        <position position="299"/>
    </location>
    <ligand>
        <name>Zn(2+)</name>
        <dbReference type="ChEBI" id="CHEBI:29105"/>
        <label>2</label>
    </ligand>
</feature>